<dbReference type="Proteomes" id="UP001387447">
    <property type="component" value="Unassembled WGS sequence"/>
</dbReference>
<organism evidence="2 3">
    <name type="scientific">Limnospira fusiformis PMC 851.14</name>
    <dbReference type="NCBI Taxonomy" id="2219512"/>
    <lineage>
        <taxon>Bacteria</taxon>
        <taxon>Bacillati</taxon>
        <taxon>Cyanobacteriota</taxon>
        <taxon>Cyanophyceae</taxon>
        <taxon>Oscillatoriophycideae</taxon>
        <taxon>Oscillatoriales</taxon>
        <taxon>Sirenicapillariaceae</taxon>
        <taxon>Limnospira</taxon>
    </lineage>
</organism>
<accession>A0ABU9ET61</accession>
<name>A0ABU9ET61_LIMFS</name>
<dbReference type="EMBL" id="JBBWYZ010000023">
    <property type="protein sequence ID" value="MEK9514468.1"/>
    <property type="molecule type" value="Genomic_DNA"/>
</dbReference>
<feature type="transmembrane region" description="Helical" evidence="1">
    <location>
        <begin position="141"/>
        <end position="164"/>
    </location>
</feature>
<keyword evidence="1" id="KW-0812">Transmembrane</keyword>
<proteinExistence type="predicted"/>
<keyword evidence="1" id="KW-0472">Membrane</keyword>
<reference evidence="2 3" key="1">
    <citation type="journal article" date="2024" name="Front. Microbiol.">
        <title>Transcriptomic insights into the dominance of two phototrophs throughout the water column of a tropical hypersaline-alkaline crater lake (Dziani Dzaha, Mayotte).</title>
        <authorList>
            <person name="Duperron S."/>
            <person name="Halary S."/>
            <person name="Bouly J.-P."/>
            <person name="Roussel T."/>
            <person name="Hugoni M."/>
            <person name="Bruto M."/>
            <person name="Oger P."/>
            <person name="Duval C."/>
            <person name="Woo A."/>
            <person name="Jezequiel D."/>
            <person name="Ader M."/>
            <person name="Leboulanger C."/>
            <person name="Agogue H."/>
            <person name="Grossi V."/>
            <person name="Trousselier M."/>
            <person name="Bernard C."/>
        </authorList>
    </citation>
    <scope>NUCLEOTIDE SEQUENCE [LARGE SCALE GENOMIC DNA]</scope>
    <source>
        <strain evidence="2 3">PMC 851.14</strain>
    </source>
</reference>
<sequence length="454" mass="51666">MALLNFFAPKISQKTPKITDEDMVRIVGEFKKSLPSLPENPEILEEISFDKVVSYLKSDRPNNPNLTQAAIVRQKHPEGTFLALVFLDENNHLIYLPSGVPSGRQIVAKKLNKKLSQFLGDRDFSLVDLKQTSHVVKAIKIVSFIIWTTVILLVLIPLLGRLIMAQALAAELNPPPSLEIMPNMVAFVGSEDQKAFDQACQTAYKEAQEYAKQELDKWKDELINRIDTDFLNWYFSYFNQKKQEINTLFQFAGQNIINGFNQYRVNEQIKNSVNDNLQREFYRRVVSPESVESEFKTIVLDTTELYLKLLSRQLKDFDIDNKDDQNAESEWHQNLKEIKARLENEQGEESLPVVVIGGMATTKLLGNLAAKMGSKAAATVISSQLAAMIDPLVGFGLLAFDYWDYRNGVEQNKQRLRCDLVKSLDQLENTLLKNPKFGVMSAVNELEKKIKNSL</sequence>
<evidence type="ECO:0000256" key="1">
    <source>
        <dbReference type="SAM" id="Phobius"/>
    </source>
</evidence>
<gene>
    <name evidence="2" type="ORF">AAEJ74_23110</name>
</gene>
<comment type="caution">
    <text evidence="2">The sequence shown here is derived from an EMBL/GenBank/DDBJ whole genome shotgun (WGS) entry which is preliminary data.</text>
</comment>
<keyword evidence="1" id="KW-1133">Transmembrane helix</keyword>
<protein>
    <submittedName>
        <fullName evidence="2">Uncharacterized protein</fullName>
    </submittedName>
</protein>
<evidence type="ECO:0000313" key="2">
    <source>
        <dbReference type="EMBL" id="MEK9514468.1"/>
    </source>
</evidence>
<dbReference type="RefSeq" id="WP_315663295.1">
    <property type="nucleotide sequence ID" value="NZ_JBBWYZ010000023.1"/>
</dbReference>
<evidence type="ECO:0000313" key="3">
    <source>
        <dbReference type="Proteomes" id="UP001387447"/>
    </source>
</evidence>
<keyword evidence="3" id="KW-1185">Reference proteome</keyword>